<sequence length="93" mass="10694">MRRFVSKAFLLKKARAGSSDSEGSRIPTIVSGWVTMIFVTKNGKITAVIEHIEDSGIEDFLLERDARFRRMLDRTKREKGCMSLKQYRKARGI</sequence>
<accession>X1I4R8</accession>
<proteinExistence type="predicted"/>
<protein>
    <submittedName>
        <fullName evidence="1">Uncharacterized protein</fullName>
    </submittedName>
</protein>
<reference evidence="1" key="1">
    <citation type="journal article" date="2014" name="Front. Microbiol.">
        <title>High frequency of phylogenetically diverse reductive dehalogenase-homologous genes in deep subseafloor sedimentary metagenomes.</title>
        <authorList>
            <person name="Kawai M."/>
            <person name="Futagami T."/>
            <person name="Toyoda A."/>
            <person name="Takaki Y."/>
            <person name="Nishi S."/>
            <person name="Hori S."/>
            <person name="Arai W."/>
            <person name="Tsubouchi T."/>
            <person name="Morono Y."/>
            <person name="Uchiyama I."/>
            <person name="Ito T."/>
            <person name="Fujiyama A."/>
            <person name="Inagaki F."/>
            <person name="Takami H."/>
        </authorList>
    </citation>
    <scope>NUCLEOTIDE SEQUENCE</scope>
    <source>
        <strain evidence="1">Expedition CK06-06</strain>
    </source>
</reference>
<name>X1I4R8_9ZZZZ</name>
<comment type="caution">
    <text evidence="1">The sequence shown here is derived from an EMBL/GenBank/DDBJ whole genome shotgun (WGS) entry which is preliminary data.</text>
</comment>
<dbReference type="AlphaFoldDB" id="X1I4R8"/>
<evidence type="ECO:0000313" key="1">
    <source>
        <dbReference type="EMBL" id="GAH64305.1"/>
    </source>
</evidence>
<organism evidence="1">
    <name type="scientific">marine sediment metagenome</name>
    <dbReference type="NCBI Taxonomy" id="412755"/>
    <lineage>
        <taxon>unclassified sequences</taxon>
        <taxon>metagenomes</taxon>
        <taxon>ecological metagenomes</taxon>
    </lineage>
</organism>
<dbReference type="EMBL" id="BARU01027888">
    <property type="protein sequence ID" value="GAH64305.1"/>
    <property type="molecule type" value="Genomic_DNA"/>
</dbReference>
<gene>
    <name evidence="1" type="ORF">S03H2_44585</name>
</gene>